<gene>
    <name evidence="1" type="ORF">SAMN05443529_14416</name>
</gene>
<evidence type="ECO:0000313" key="2">
    <source>
        <dbReference type="Proteomes" id="UP000198656"/>
    </source>
</evidence>
<keyword evidence="2" id="KW-1185">Reference proteome</keyword>
<protein>
    <recommendedName>
        <fullName evidence="3">CopG family transcriptional regulator</fullName>
    </recommendedName>
</protein>
<organism evidence="1 2">
    <name type="scientific">Desulfosporosinus hippei DSM 8344</name>
    <dbReference type="NCBI Taxonomy" id="1121419"/>
    <lineage>
        <taxon>Bacteria</taxon>
        <taxon>Bacillati</taxon>
        <taxon>Bacillota</taxon>
        <taxon>Clostridia</taxon>
        <taxon>Eubacteriales</taxon>
        <taxon>Desulfitobacteriaceae</taxon>
        <taxon>Desulfosporosinus</taxon>
    </lineage>
</organism>
<reference evidence="2" key="1">
    <citation type="submission" date="2016-10" db="EMBL/GenBank/DDBJ databases">
        <authorList>
            <person name="Varghese N."/>
            <person name="Submissions S."/>
        </authorList>
    </citation>
    <scope>NUCLEOTIDE SEQUENCE [LARGE SCALE GENOMIC DNA]</scope>
    <source>
        <strain evidence="2">DSM 8344</strain>
    </source>
</reference>
<dbReference type="Proteomes" id="UP000198656">
    <property type="component" value="Unassembled WGS sequence"/>
</dbReference>
<name>A0A1G8L460_9FIRM</name>
<dbReference type="RefSeq" id="WP_092335749.1">
    <property type="nucleotide sequence ID" value="NZ_FNCP01000044.1"/>
</dbReference>
<dbReference type="STRING" id="1121419.SAMN05443529_14416"/>
<proteinExistence type="predicted"/>
<dbReference type="EMBL" id="FNCP01000044">
    <property type="protein sequence ID" value="SDI50347.1"/>
    <property type="molecule type" value="Genomic_DNA"/>
</dbReference>
<accession>A0A1G8L460</accession>
<evidence type="ECO:0008006" key="3">
    <source>
        <dbReference type="Google" id="ProtNLM"/>
    </source>
</evidence>
<dbReference type="AlphaFoldDB" id="A0A1G8L460"/>
<sequence>MKMKSEPRKFIPFTVEGEDFPSFMLPEDSDAVQLLLDVANKTGRDLSEVLNELIIKHFTKLLGMKYEDIPFEDEEKLKELLRNKLRRKL</sequence>
<evidence type="ECO:0000313" key="1">
    <source>
        <dbReference type="EMBL" id="SDI50347.1"/>
    </source>
</evidence>